<accession>A0AAD8JWN6</accession>
<keyword evidence="2" id="KW-0808">Transferase</keyword>
<keyword evidence="5" id="KW-1185">Reference proteome</keyword>
<comment type="caution">
    <text evidence="4">The sequence shown here is derived from an EMBL/GenBank/DDBJ whole genome shotgun (WGS) entry which is preliminary data.</text>
</comment>
<organism evidence="4 5">
    <name type="scientific">Tagetes erecta</name>
    <name type="common">African marigold</name>
    <dbReference type="NCBI Taxonomy" id="13708"/>
    <lineage>
        <taxon>Eukaryota</taxon>
        <taxon>Viridiplantae</taxon>
        <taxon>Streptophyta</taxon>
        <taxon>Embryophyta</taxon>
        <taxon>Tracheophyta</taxon>
        <taxon>Spermatophyta</taxon>
        <taxon>Magnoliopsida</taxon>
        <taxon>eudicotyledons</taxon>
        <taxon>Gunneridae</taxon>
        <taxon>Pentapetalae</taxon>
        <taxon>asterids</taxon>
        <taxon>campanulids</taxon>
        <taxon>Asterales</taxon>
        <taxon>Asteraceae</taxon>
        <taxon>Asteroideae</taxon>
        <taxon>Heliantheae alliance</taxon>
        <taxon>Tageteae</taxon>
        <taxon>Tagetes</taxon>
    </lineage>
</organism>
<evidence type="ECO:0000256" key="3">
    <source>
        <dbReference type="ARBA" id="ARBA00023315"/>
    </source>
</evidence>
<dbReference type="InterPro" id="IPR023213">
    <property type="entry name" value="CAT-like_dom_sf"/>
</dbReference>
<evidence type="ECO:0000313" key="4">
    <source>
        <dbReference type="EMBL" id="KAK1411044.1"/>
    </source>
</evidence>
<dbReference type="PANTHER" id="PTHR31642:SF11">
    <property type="entry name" value="SHIKIMATE O-HYDROXYCINNAMOYLTRANSFERASE"/>
    <property type="match status" value="1"/>
</dbReference>
<dbReference type="EMBL" id="JAUHHV010000010">
    <property type="protein sequence ID" value="KAK1411044.1"/>
    <property type="molecule type" value="Genomic_DNA"/>
</dbReference>
<dbReference type="Proteomes" id="UP001229421">
    <property type="component" value="Unassembled WGS sequence"/>
</dbReference>
<dbReference type="GO" id="GO:0016747">
    <property type="term" value="F:acyltransferase activity, transferring groups other than amino-acyl groups"/>
    <property type="evidence" value="ECO:0007669"/>
    <property type="project" value="TreeGrafter"/>
</dbReference>
<proteinExistence type="inferred from homology"/>
<sequence>MNVVVKDSTMVKPAKELTATTLWNSSLDLSASNYYTKTVYFYPSNDTPNFFDTKVLKDALSEALVPFYLMAGRFKEGEDGRIVVDCQGQGVLFMEAESNGVIDDFGNFEPTLEYLKLIPVVDNPWENKSNPLVIFQVTRFKCGGVSLGVGMHHRLVDGMSALHFMNTWSDMARGKDISYPPFIDKTLLRANDPPRPIFEHIEYQPDSTKGQPLDQTKTTFRSFTLRKEQINTLKAMSMEGGNTINYSSFEILSGHLWKCVCKARSLPDDVNTKLYFPVDGRARLQPPLPKGYFGNVVFSATAIAPAGEIQTKPIWYAASKIREATTIMNNDYLRSAIDYLEQNNFQKGHVSYEYTNVRVVSWTRLPFHEIDFGWGQPVFMGRTGIPAVGRCYVLPSPKKDGSVSVIIGLEVEQMKLFSNLWYAV</sequence>
<dbReference type="PANTHER" id="PTHR31642">
    <property type="entry name" value="TRICHOTHECENE 3-O-ACETYLTRANSFERASE"/>
    <property type="match status" value="1"/>
</dbReference>
<name>A0AAD8JWN6_TARER</name>
<dbReference type="Pfam" id="PF02458">
    <property type="entry name" value="Transferase"/>
    <property type="match status" value="1"/>
</dbReference>
<reference evidence="4" key="1">
    <citation type="journal article" date="2023" name="bioRxiv">
        <title>Improved chromosome-level genome assembly for marigold (Tagetes erecta).</title>
        <authorList>
            <person name="Jiang F."/>
            <person name="Yuan L."/>
            <person name="Wang S."/>
            <person name="Wang H."/>
            <person name="Xu D."/>
            <person name="Wang A."/>
            <person name="Fan W."/>
        </authorList>
    </citation>
    <scope>NUCLEOTIDE SEQUENCE</scope>
    <source>
        <strain evidence="4">WSJ</strain>
        <tissue evidence="4">Leaf</tissue>
    </source>
</reference>
<evidence type="ECO:0000256" key="2">
    <source>
        <dbReference type="ARBA" id="ARBA00022679"/>
    </source>
</evidence>
<keyword evidence="3" id="KW-0012">Acyltransferase</keyword>
<dbReference type="FunFam" id="3.30.559.10:FF:000008">
    <property type="entry name" value="Tryptamine hydroxycinnamoyl transferase"/>
    <property type="match status" value="1"/>
</dbReference>
<evidence type="ECO:0000256" key="1">
    <source>
        <dbReference type="ARBA" id="ARBA00009861"/>
    </source>
</evidence>
<evidence type="ECO:0000313" key="5">
    <source>
        <dbReference type="Proteomes" id="UP001229421"/>
    </source>
</evidence>
<comment type="similarity">
    <text evidence="1">Belongs to the plant acyltransferase family.</text>
</comment>
<dbReference type="InterPro" id="IPR050317">
    <property type="entry name" value="Plant_Fungal_Acyltransferase"/>
</dbReference>
<dbReference type="AlphaFoldDB" id="A0AAD8JWN6"/>
<dbReference type="Gene3D" id="3.30.559.10">
    <property type="entry name" value="Chloramphenicol acetyltransferase-like domain"/>
    <property type="match status" value="2"/>
</dbReference>
<gene>
    <name evidence="4" type="ORF">QVD17_37588</name>
</gene>
<protein>
    <submittedName>
        <fullName evidence="4">Uncharacterized protein</fullName>
    </submittedName>
</protein>